<gene>
    <name evidence="2" type="ORF">Z519_01113</name>
</gene>
<dbReference type="OrthoDB" id="4155317at2759"/>
<evidence type="ECO:0008006" key="4">
    <source>
        <dbReference type="Google" id="ProtNLM"/>
    </source>
</evidence>
<keyword evidence="1" id="KW-0812">Transmembrane</keyword>
<dbReference type="GeneID" id="27694041"/>
<dbReference type="Proteomes" id="UP000053789">
    <property type="component" value="Unassembled WGS sequence"/>
</dbReference>
<feature type="transmembrane region" description="Helical" evidence="1">
    <location>
        <begin position="27"/>
        <end position="50"/>
    </location>
</feature>
<name>A0A0D2IL86_CLAB1</name>
<dbReference type="HOGENOM" id="CLU_1337390_0_0_1"/>
<dbReference type="RefSeq" id="XP_016624198.1">
    <property type="nucleotide sequence ID" value="XM_016758870.1"/>
</dbReference>
<reference evidence="2" key="1">
    <citation type="submission" date="2015-01" db="EMBL/GenBank/DDBJ databases">
        <title>The Genome Sequence of Cladophialophora bantiana CBS 173.52.</title>
        <authorList>
            <consortium name="The Broad Institute Genomics Platform"/>
            <person name="Cuomo C."/>
            <person name="de Hoog S."/>
            <person name="Gorbushina A."/>
            <person name="Stielow B."/>
            <person name="Teixiera M."/>
            <person name="Abouelleil A."/>
            <person name="Chapman S.B."/>
            <person name="Priest M."/>
            <person name="Young S.K."/>
            <person name="Wortman J."/>
            <person name="Nusbaum C."/>
            <person name="Birren B."/>
        </authorList>
    </citation>
    <scope>NUCLEOTIDE SEQUENCE [LARGE SCALE GENOMIC DNA]</scope>
    <source>
        <strain evidence="2">CBS 173.52</strain>
    </source>
</reference>
<evidence type="ECO:0000313" key="2">
    <source>
        <dbReference type="EMBL" id="KIW97529.1"/>
    </source>
</evidence>
<evidence type="ECO:0000313" key="3">
    <source>
        <dbReference type="Proteomes" id="UP000053789"/>
    </source>
</evidence>
<evidence type="ECO:0000256" key="1">
    <source>
        <dbReference type="SAM" id="Phobius"/>
    </source>
</evidence>
<sequence>MLGIEGLSDASFRGDERWRKAAKWTGYAPWFVLAIGLLSMAEIALGAVWIASLSKDLNFGQVIQPILIPGLAFFNAIPSLHLHVLARVNPPRLALWFSATLSTIHFVSSILFMGACVGNHDAHGSLQRNECPAATGGNEDIWDVMVALQFISAVLYGAVAAMAWKVRKVIEARDERIAQGVEMVSEEEKLRRESEARERWKYLSAG</sequence>
<feature type="transmembrane region" description="Helical" evidence="1">
    <location>
        <begin position="144"/>
        <end position="164"/>
    </location>
</feature>
<dbReference type="AlphaFoldDB" id="A0A0D2IL86"/>
<proteinExistence type="predicted"/>
<keyword evidence="3" id="KW-1185">Reference proteome</keyword>
<feature type="transmembrane region" description="Helical" evidence="1">
    <location>
        <begin position="93"/>
        <end position="115"/>
    </location>
</feature>
<keyword evidence="1" id="KW-1133">Transmembrane helix</keyword>
<dbReference type="VEuPathDB" id="FungiDB:Z519_01113"/>
<keyword evidence="1" id="KW-0472">Membrane</keyword>
<dbReference type="EMBL" id="KN846981">
    <property type="protein sequence ID" value="KIW97529.1"/>
    <property type="molecule type" value="Genomic_DNA"/>
</dbReference>
<protein>
    <recommendedName>
        <fullName evidence="4">MARVEL domain-containing protein</fullName>
    </recommendedName>
</protein>
<feature type="transmembrane region" description="Helical" evidence="1">
    <location>
        <begin position="62"/>
        <end position="86"/>
    </location>
</feature>
<organism evidence="2 3">
    <name type="scientific">Cladophialophora bantiana (strain ATCC 10958 / CBS 173.52 / CDC B-1940 / NIH 8579)</name>
    <name type="common">Xylohypha bantiana</name>
    <dbReference type="NCBI Taxonomy" id="1442370"/>
    <lineage>
        <taxon>Eukaryota</taxon>
        <taxon>Fungi</taxon>
        <taxon>Dikarya</taxon>
        <taxon>Ascomycota</taxon>
        <taxon>Pezizomycotina</taxon>
        <taxon>Eurotiomycetes</taxon>
        <taxon>Chaetothyriomycetidae</taxon>
        <taxon>Chaetothyriales</taxon>
        <taxon>Herpotrichiellaceae</taxon>
        <taxon>Cladophialophora</taxon>
    </lineage>
</organism>
<accession>A0A0D2IL86</accession>